<reference evidence="2" key="1">
    <citation type="submission" date="2022-11" db="UniProtKB">
        <authorList>
            <consortium name="WormBaseParasite"/>
        </authorList>
    </citation>
    <scope>IDENTIFICATION</scope>
</reference>
<name>A0A914CXH1_9BILA</name>
<evidence type="ECO:0000313" key="1">
    <source>
        <dbReference type="Proteomes" id="UP000887540"/>
    </source>
</evidence>
<dbReference type="AlphaFoldDB" id="A0A914CXH1"/>
<keyword evidence="1" id="KW-1185">Reference proteome</keyword>
<dbReference type="Proteomes" id="UP000887540">
    <property type="component" value="Unplaced"/>
</dbReference>
<evidence type="ECO:0000313" key="2">
    <source>
        <dbReference type="WBParaSite" id="ACRNAN_scaffold153.g24983.t1"/>
    </source>
</evidence>
<protein>
    <submittedName>
        <fullName evidence="2">Uncharacterized protein</fullName>
    </submittedName>
</protein>
<organism evidence="1 2">
    <name type="scientific">Acrobeloides nanus</name>
    <dbReference type="NCBI Taxonomy" id="290746"/>
    <lineage>
        <taxon>Eukaryota</taxon>
        <taxon>Metazoa</taxon>
        <taxon>Ecdysozoa</taxon>
        <taxon>Nematoda</taxon>
        <taxon>Chromadorea</taxon>
        <taxon>Rhabditida</taxon>
        <taxon>Tylenchina</taxon>
        <taxon>Cephalobomorpha</taxon>
        <taxon>Cephaloboidea</taxon>
        <taxon>Cephalobidae</taxon>
        <taxon>Acrobeloides</taxon>
    </lineage>
</organism>
<sequence length="467" mass="51150">MSRRGPLEAELYEQFIDQGLDGMSAEIMSSEIAADSGERVSEHRRRHLTMDTLATDPIPAAHARSAWAAGIEPLREAFPLHADRLIRAIAYSHIEPLPTPIFIVGGTPSTRDTLADALAELAGEVERPRIDPLTFAGIRRAVVPNKPLVLNSAPHVSPRSPLSGLDEIEVESFISFSTPLSKASALIVASSQTIQPLSANRSITIELPQRPRSVQPLRAMASEPAAAGRRIIASYLQQSTRHLDLNEHAINIARHPDYDKPRRLGAAFYLGDTILRSLGLDTPAAPATSWLSPDDQIVWALRDAVRYLLANGGELADNASDSKEWVIGRADRDYLYIRPTEALPFIRAAHGDPNLSIKAITAALRRLYLITSKTGTNGDMPATANKPGRRNYGPRATSTVRYPQAYQPILERLAEEAGIPLSSWLALAVSKQAGLEIPDYVQDELKKAEHERAIRATEQELELPRSA</sequence>
<accession>A0A914CXH1</accession>
<proteinExistence type="predicted"/>
<dbReference type="WBParaSite" id="ACRNAN_scaffold153.g24983.t1">
    <property type="protein sequence ID" value="ACRNAN_scaffold153.g24983.t1"/>
    <property type="gene ID" value="ACRNAN_scaffold153.g24983"/>
</dbReference>